<dbReference type="EMBL" id="SOAZ01000026">
    <property type="protein sequence ID" value="TDT50603.1"/>
    <property type="molecule type" value="Genomic_DNA"/>
</dbReference>
<evidence type="ECO:0000256" key="1">
    <source>
        <dbReference type="ARBA" id="ARBA00004651"/>
    </source>
</evidence>
<comment type="caution">
    <text evidence="9">The sequence shown here is derived from an EMBL/GenBank/DDBJ whole genome shotgun (WGS) entry which is preliminary data.</text>
</comment>
<evidence type="ECO:0000256" key="7">
    <source>
        <dbReference type="SAM" id="Phobius"/>
    </source>
</evidence>
<proteinExistence type="inferred from homology"/>
<dbReference type="GO" id="GO:0071978">
    <property type="term" value="P:bacterial-type flagellum-dependent swarming motility"/>
    <property type="evidence" value="ECO:0007669"/>
    <property type="project" value="InterPro"/>
</dbReference>
<sequence>MNKKDFSTVVGIVLGAVAIILGMTFSNGKLNFSGLRLFWDPPSIFITVFGSFFTLFIAYPLSTLKKLPATLKNAFLEKQASASEIIERFTLLSKKARREGLLSLEDQIESIEDEFLRNGIQMVVDGIEPETIREILELEISEMEKRHQNGIAVLKTWANLAPAYGMIGTLIGLIQMLAQLQDQSKLGPAMAVSLITSFYGAVMANFIFTPLANKLEDKSAQEADRREMMLEGILAIQSGVNPRIVGDKLRTYLSPAERLKMSYESTSGKVVTGNE</sequence>
<keyword evidence="10" id="KW-1185">Reference proteome</keyword>
<dbReference type="PANTHER" id="PTHR30433:SF2">
    <property type="entry name" value="MOTILITY PROTEIN A"/>
    <property type="match status" value="1"/>
</dbReference>
<feature type="transmembrane region" description="Helical" evidence="7">
    <location>
        <begin position="189"/>
        <end position="208"/>
    </location>
</feature>
<keyword evidence="5 7" id="KW-0472">Membrane</keyword>
<evidence type="ECO:0000313" key="10">
    <source>
        <dbReference type="Proteomes" id="UP000295325"/>
    </source>
</evidence>
<keyword evidence="4 7" id="KW-1133">Transmembrane helix</keyword>
<feature type="domain" description="MotA/TolQ/ExbB proton channel" evidence="8">
    <location>
        <begin position="108"/>
        <end position="228"/>
    </location>
</feature>
<comment type="similarity">
    <text evidence="6">Belongs to the exbB/tolQ family.</text>
</comment>
<evidence type="ECO:0000256" key="2">
    <source>
        <dbReference type="ARBA" id="ARBA00022475"/>
    </source>
</evidence>
<dbReference type="AlphaFoldDB" id="A0A4R7K9A6"/>
<evidence type="ECO:0000256" key="5">
    <source>
        <dbReference type="ARBA" id="ARBA00023136"/>
    </source>
</evidence>
<evidence type="ECO:0000256" key="6">
    <source>
        <dbReference type="RuleBase" id="RU004057"/>
    </source>
</evidence>
<reference evidence="9 10" key="1">
    <citation type="submission" date="2019-03" db="EMBL/GenBank/DDBJ databases">
        <title>Genomic Encyclopedia of Type Strains, Phase IV (KMG-IV): sequencing the most valuable type-strain genomes for metagenomic binning, comparative biology and taxonomic classification.</title>
        <authorList>
            <person name="Goeker M."/>
        </authorList>
    </citation>
    <scope>NUCLEOTIDE SEQUENCE [LARGE SCALE GENOMIC DNA]</scope>
    <source>
        <strain evidence="9 10">DSM 24455</strain>
    </source>
</reference>
<evidence type="ECO:0000256" key="4">
    <source>
        <dbReference type="ARBA" id="ARBA00022989"/>
    </source>
</evidence>
<keyword evidence="3 7" id="KW-0812">Transmembrane</keyword>
<dbReference type="GO" id="GO:0005886">
    <property type="term" value="C:plasma membrane"/>
    <property type="evidence" value="ECO:0007669"/>
    <property type="project" value="UniProtKB-SubCell"/>
</dbReference>
<dbReference type="PANTHER" id="PTHR30433">
    <property type="entry name" value="CHEMOTAXIS PROTEIN MOTA"/>
    <property type="match status" value="1"/>
</dbReference>
<dbReference type="Pfam" id="PF01618">
    <property type="entry name" value="MotA_ExbB"/>
    <property type="match status" value="1"/>
</dbReference>
<keyword evidence="6" id="KW-0813">Transport</keyword>
<feature type="transmembrane region" description="Helical" evidence="7">
    <location>
        <begin position="156"/>
        <end position="177"/>
    </location>
</feature>
<dbReference type="InterPro" id="IPR047055">
    <property type="entry name" value="MotA-like"/>
</dbReference>
<keyword evidence="6" id="KW-0653">Protein transport</keyword>
<comment type="subcellular location">
    <subcellularLocation>
        <location evidence="1">Cell membrane</location>
        <topology evidence="1">Multi-pass membrane protein</topology>
    </subcellularLocation>
    <subcellularLocation>
        <location evidence="6">Membrane</location>
        <topology evidence="6">Multi-pass membrane protein</topology>
    </subcellularLocation>
</comment>
<dbReference type="InterPro" id="IPR002898">
    <property type="entry name" value="MotA_ExbB_proton_chnl"/>
</dbReference>
<dbReference type="GO" id="GO:0015031">
    <property type="term" value="P:protein transport"/>
    <property type="evidence" value="ECO:0007669"/>
    <property type="project" value="UniProtKB-KW"/>
</dbReference>
<evidence type="ECO:0000256" key="3">
    <source>
        <dbReference type="ARBA" id="ARBA00022692"/>
    </source>
</evidence>
<protein>
    <submittedName>
        <fullName evidence="9">Chemotaxis protein MotA</fullName>
    </submittedName>
</protein>
<name>A0A4R7K9A6_9CLOT</name>
<dbReference type="Proteomes" id="UP000295325">
    <property type="component" value="Unassembled WGS sequence"/>
</dbReference>
<feature type="transmembrane region" description="Helical" evidence="7">
    <location>
        <begin position="44"/>
        <end position="62"/>
    </location>
</feature>
<accession>A0A4R7K9A6</accession>
<evidence type="ECO:0000313" key="9">
    <source>
        <dbReference type="EMBL" id="TDT50603.1"/>
    </source>
</evidence>
<dbReference type="GO" id="GO:0006935">
    <property type="term" value="P:chemotaxis"/>
    <property type="evidence" value="ECO:0007669"/>
    <property type="project" value="InterPro"/>
</dbReference>
<feature type="transmembrane region" description="Helical" evidence="7">
    <location>
        <begin position="7"/>
        <end position="24"/>
    </location>
</feature>
<gene>
    <name evidence="9" type="ORF">EDD71_12620</name>
</gene>
<dbReference type="OrthoDB" id="9806929at2"/>
<organism evidence="9 10">
    <name type="scientific">Fonticella tunisiensis</name>
    <dbReference type="NCBI Taxonomy" id="1096341"/>
    <lineage>
        <taxon>Bacteria</taxon>
        <taxon>Bacillati</taxon>
        <taxon>Bacillota</taxon>
        <taxon>Clostridia</taxon>
        <taxon>Eubacteriales</taxon>
        <taxon>Clostridiaceae</taxon>
        <taxon>Fonticella</taxon>
    </lineage>
</organism>
<dbReference type="RefSeq" id="WP_133629044.1">
    <property type="nucleotide sequence ID" value="NZ_SOAZ01000026.1"/>
</dbReference>
<evidence type="ECO:0000259" key="8">
    <source>
        <dbReference type="Pfam" id="PF01618"/>
    </source>
</evidence>
<keyword evidence="2" id="KW-1003">Cell membrane</keyword>